<evidence type="ECO:0000259" key="8">
    <source>
        <dbReference type="Pfam" id="PF02518"/>
    </source>
</evidence>
<proteinExistence type="predicted"/>
<dbReference type="PANTHER" id="PTHR24421:SF10">
    <property type="entry name" value="NITRATE_NITRITE SENSOR PROTEIN NARQ"/>
    <property type="match status" value="1"/>
</dbReference>
<dbReference type="InterPro" id="IPR011990">
    <property type="entry name" value="TPR-like_helical_dom_sf"/>
</dbReference>
<dbReference type="PANTHER" id="PTHR24421">
    <property type="entry name" value="NITRATE/NITRITE SENSOR PROTEIN NARX-RELATED"/>
    <property type="match status" value="1"/>
</dbReference>
<evidence type="ECO:0000313" key="9">
    <source>
        <dbReference type="EMBL" id="NVN18031.1"/>
    </source>
</evidence>
<keyword evidence="10" id="KW-1185">Reference proteome</keyword>
<dbReference type="PROSITE" id="PS50005">
    <property type="entry name" value="TPR"/>
    <property type="match status" value="1"/>
</dbReference>
<keyword evidence="7" id="KW-0812">Transmembrane</keyword>
<dbReference type="Pfam" id="PF13181">
    <property type="entry name" value="TPR_8"/>
    <property type="match status" value="1"/>
</dbReference>
<keyword evidence="4" id="KW-0418">Kinase</keyword>
<feature type="transmembrane region" description="Helical" evidence="7">
    <location>
        <begin position="250"/>
        <end position="268"/>
    </location>
</feature>
<reference evidence="9 10" key="1">
    <citation type="submission" date="2020-01" db="EMBL/GenBank/DDBJ databases">
        <title>Draft Genome Analysis of Muricauda sp. HICW Isolated from coastal seawater of PR China.</title>
        <authorList>
            <person name="Chen M.-X."/>
        </authorList>
    </citation>
    <scope>NUCLEOTIDE SEQUENCE [LARGE SCALE GENOMIC DNA]</scope>
    <source>
        <strain evidence="9 10">HICW</strain>
    </source>
</reference>
<dbReference type="GO" id="GO:0004673">
    <property type="term" value="F:protein histidine kinase activity"/>
    <property type="evidence" value="ECO:0007669"/>
    <property type="project" value="UniProtKB-EC"/>
</dbReference>
<accession>A0A850N9Y6</accession>
<feature type="repeat" description="TPR" evidence="6">
    <location>
        <begin position="29"/>
        <end position="62"/>
    </location>
</feature>
<dbReference type="InterPro" id="IPR003594">
    <property type="entry name" value="HATPase_dom"/>
</dbReference>
<evidence type="ECO:0000256" key="6">
    <source>
        <dbReference type="PROSITE-ProRule" id="PRU00339"/>
    </source>
</evidence>
<dbReference type="EC" id="2.7.13.3" evidence="2"/>
<sequence>MYESEATAVKALKLLEGQNSNAIIQEARSGILNHLGIVYKQIKSYDKAIYYYEAALGLALDSSDSIPTLNNMSYLYLDQNKNELALKISMLVLEKRLKQNDSLGIARALDNVGFVQSKLKITEALTNMGKALNIRQRKHDLSGMYTSHHHFSEYFLNQGNRPKAIEHAEQAYDLAKQLNSASYLENALSLLLDLSDDPKVISYRKLTDSISSAKQIQENKYAVIKYNVEKERQKTQMAQLQNEREKGYKIIFLSAFLLAVMGAVFIVYRKNQQRKKELVQTTQKTEARISKRVHDDLANDVSGVMTFVENKLNESTNIKENLLNFLNDIYLRARDISVANAGVDVSDFPAALKSLVAQYHPKGVNVITSRYSNINWDDVPEHKKIQLYKCLQELLVNSKKHSKATLISIAFNGKGKKNEIVYSDNGIGFDVDNIVLGGLNNVETRMTEIEGSFSFESDEGKGFKASLLF</sequence>
<dbReference type="Proteomes" id="UP000558089">
    <property type="component" value="Unassembled WGS sequence"/>
</dbReference>
<keyword evidence="5" id="KW-0902">Two-component regulatory system</keyword>
<gene>
    <name evidence="9" type="ORF">GUA46_06745</name>
</gene>
<dbReference type="EMBL" id="WYET01000003">
    <property type="protein sequence ID" value="NVN18031.1"/>
    <property type="molecule type" value="Genomic_DNA"/>
</dbReference>
<comment type="catalytic activity">
    <reaction evidence="1">
        <text>ATP + protein L-histidine = ADP + protein N-phospho-L-histidine.</text>
        <dbReference type="EC" id="2.7.13.3"/>
    </reaction>
</comment>
<evidence type="ECO:0000313" key="10">
    <source>
        <dbReference type="Proteomes" id="UP000558089"/>
    </source>
</evidence>
<feature type="domain" description="Histidine kinase/HSP90-like ATPase" evidence="8">
    <location>
        <begin position="384"/>
        <end position="466"/>
    </location>
</feature>
<organism evidence="9 10">
    <name type="scientific">Flagellimonas chongwuensis</name>
    <dbReference type="NCBI Taxonomy" id="2697365"/>
    <lineage>
        <taxon>Bacteria</taxon>
        <taxon>Pseudomonadati</taxon>
        <taxon>Bacteroidota</taxon>
        <taxon>Flavobacteriia</taxon>
        <taxon>Flavobacteriales</taxon>
        <taxon>Flavobacteriaceae</taxon>
        <taxon>Flagellimonas</taxon>
    </lineage>
</organism>
<evidence type="ECO:0000256" key="7">
    <source>
        <dbReference type="SAM" id="Phobius"/>
    </source>
</evidence>
<dbReference type="RefSeq" id="WP_176619835.1">
    <property type="nucleotide sequence ID" value="NZ_WYET01000003.1"/>
</dbReference>
<evidence type="ECO:0000256" key="1">
    <source>
        <dbReference type="ARBA" id="ARBA00000085"/>
    </source>
</evidence>
<keyword evidence="3" id="KW-0808">Transferase</keyword>
<comment type="caution">
    <text evidence="9">The sequence shown here is derived from an EMBL/GenBank/DDBJ whole genome shotgun (WGS) entry which is preliminary data.</text>
</comment>
<dbReference type="GO" id="GO:0000160">
    <property type="term" value="P:phosphorelay signal transduction system"/>
    <property type="evidence" value="ECO:0007669"/>
    <property type="project" value="UniProtKB-KW"/>
</dbReference>
<keyword evidence="7" id="KW-1133">Transmembrane helix</keyword>
<keyword evidence="6" id="KW-0802">TPR repeat</keyword>
<dbReference type="Gene3D" id="1.25.40.10">
    <property type="entry name" value="Tetratricopeptide repeat domain"/>
    <property type="match status" value="2"/>
</dbReference>
<evidence type="ECO:0000256" key="2">
    <source>
        <dbReference type="ARBA" id="ARBA00012438"/>
    </source>
</evidence>
<dbReference type="Gene3D" id="3.30.565.10">
    <property type="entry name" value="Histidine kinase-like ATPase, C-terminal domain"/>
    <property type="match status" value="1"/>
</dbReference>
<keyword evidence="7" id="KW-0472">Membrane</keyword>
<dbReference type="SMART" id="SM00028">
    <property type="entry name" value="TPR"/>
    <property type="match status" value="2"/>
</dbReference>
<protein>
    <recommendedName>
        <fullName evidence="2">histidine kinase</fullName>
        <ecNumber evidence="2">2.7.13.3</ecNumber>
    </recommendedName>
</protein>
<dbReference type="InterPro" id="IPR019734">
    <property type="entry name" value="TPR_rpt"/>
</dbReference>
<dbReference type="SUPFAM" id="SSF48452">
    <property type="entry name" value="TPR-like"/>
    <property type="match status" value="1"/>
</dbReference>
<dbReference type="Pfam" id="PF02518">
    <property type="entry name" value="HATPase_c"/>
    <property type="match status" value="1"/>
</dbReference>
<evidence type="ECO:0000256" key="4">
    <source>
        <dbReference type="ARBA" id="ARBA00022777"/>
    </source>
</evidence>
<dbReference type="InterPro" id="IPR050482">
    <property type="entry name" value="Sensor_HK_TwoCompSys"/>
</dbReference>
<dbReference type="SUPFAM" id="SSF55874">
    <property type="entry name" value="ATPase domain of HSP90 chaperone/DNA topoisomerase II/histidine kinase"/>
    <property type="match status" value="1"/>
</dbReference>
<evidence type="ECO:0000256" key="3">
    <source>
        <dbReference type="ARBA" id="ARBA00022679"/>
    </source>
</evidence>
<evidence type="ECO:0000256" key="5">
    <source>
        <dbReference type="ARBA" id="ARBA00023012"/>
    </source>
</evidence>
<name>A0A850N9Y6_9FLAO</name>
<dbReference type="InterPro" id="IPR036890">
    <property type="entry name" value="HATPase_C_sf"/>
</dbReference>
<dbReference type="AlphaFoldDB" id="A0A850N9Y6"/>